<evidence type="ECO:0000256" key="3">
    <source>
        <dbReference type="ARBA" id="ARBA00022777"/>
    </source>
</evidence>
<dbReference type="Pfam" id="PF20143">
    <property type="entry name" value="NAD_kinase_C"/>
    <property type="match status" value="1"/>
</dbReference>
<evidence type="ECO:0000256" key="4">
    <source>
        <dbReference type="ARBA" id="ARBA00022857"/>
    </source>
</evidence>
<dbReference type="PANTHER" id="PTHR20275:SF26">
    <property type="entry name" value="NADH KINASE POS5, MITOCHONDRIAL"/>
    <property type="match status" value="1"/>
</dbReference>
<feature type="region of interest" description="Disordered" evidence="6">
    <location>
        <begin position="437"/>
        <end position="468"/>
    </location>
</feature>
<dbReference type="Proteomes" id="UP000000561">
    <property type="component" value="Chromosome 13"/>
</dbReference>
<evidence type="ECO:0000256" key="6">
    <source>
        <dbReference type="SAM" id="MobiDB-lite"/>
    </source>
</evidence>
<dbReference type="OMA" id="IPKYQES"/>
<dbReference type="Gene3D" id="2.60.200.30">
    <property type="entry name" value="Probable inorganic polyphosphate/atp-NAD kinase, domain 2"/>
    <property type="match status" value="1"/>
</dbReference>
<dbReference type="GO" id="GO:0003951">
    <property type="term" value="F:NAD+ kinase activity"/>
    <property type="evidence" value="ECO:0000318"/>
    <property type="project" value="GO_Central"/>
</dbReference>
<dbReference type="GO" id="GO:0006741">
    <property type="term" value="P:NADP+ biosynthetic process"/>
    <property type="evidence" value="ECO:0000318"/>
    <property type="project" value="GO_Central"/>
</dbReference>
<dbReference type="EMBL" id="CM003152">
    <property type="protein sequence ID" value="KIS67441.1"/>
    <property type="molecule type" value="Genomic_DNA"/>
</dbReference>
<dbReference type="FunCoup" id="A0A0D1DUK4">
    <property type="interactions" value="2"/>
</dbReference>
<dbReference type="PANTHER" id="PTHR20275">
    <property type="entry name" value="NAD KINASE"/>
    <property type="match status" value="1"/>
</dbReference>
<dbReference type="SUPFAM" id="SSF111331">
    <property type="entry name" value="NAD kinase/diacylglycerol kinase-like"/>
    <property type="match status" value="1"/>
</dbReference>
<dbReference type="eggNOG" id="KOG2178">
    <property type="taxonomic scope" value="Eukaryota"/>
</dbReference>
<gene>
    <name evidence="7" type="ORF">UMAG_04539</name>
</gene>
<keyword evidence="3" id="KW-0418">Kinase</keyword>
<comment type="similarity">
    <text evidence="1">Belongs to the NAD kinase family.</text>
</comment>
<proteinExistence type="inferred from homology"/>
<dbReference type="InterPro" id="IPR016064">
    <property type="entry name" value="NAD/diacylglycerol_kinase_sf"/>
</dbReference>
<evidence type="ECO:0000256" key="5">
    <source>
        <dbReference type="ARBA" id="ARBA00023027"/>
    </source>
</evidence>
<keyword evidence="4" id="KW-0521">NADP</keyword>
<evidence type="ECO:0000256" key="2">
    <source>
        <dbReference type="ARBA" id="ARBA00022679"/>
    </source>
</evidence>
<dbReference type="FunFam" id="2.60.200.30:FF:000014">
    <property type="entry name" value="Mitochondrial NADH kinase"/>
    <property type="match status" value="1"/>
</dbReference>
<dbReference type="OrthoDB" id="24581at2759"/>
<sequence>MVASLPVQLSRSGLATSAELLNALQCKALASARARIGSASHVSNWNLPTLSTLTRSRQLSPTNTKTAIAINARYFTSALSARAAEKRREAARATLADLPDKVDVCVGPAGRLSKVIPARSGSKITTRVGSSYAGTHTFSWVSPPSNVLIVKKARDHRATKAMSRIIKHIRSTYSWLNIILEQQVVDSNDGDLASTHPELISADSNDKSLLAQKTDFVITLGGDGSILHVSSLFDRDAVPPVLSFSMGTLGFLLPYDISSYKQAVEDMVQGNISLLLRMRLRQTSHRKDGETFCQIQDQRQGGGCYDVHLMNEVTLHRGREPHMTKIDAYVDGQHLTQAISDGLIIATPTGSTAYSLSAGGPIVHPSVQSLVLTPICPRSLSFRTVLLPSDSVIQLKISDDSRSPAELTVDGRVSKLLQPGEYLQVSMSPFPIPCVSRSWSDPQPPPPLLPPASTSNEVVMSREKYSDRGQDDWVRDINTLLKFNASFGGRGTLGGNGGFEEDEDS</sequence>
<evidence type="ECO:0000256" key="1">
    <source>
        <dbReference type="ARBA" id="ARBA00010995"/>
    </source>
</evidence>
<keyword evidence="5" id="KW-0520">NAD</keyword>
<name>A0A0D1DUK4_MYCMD</name>
<protein>
    <submittedName>
        <fullName evidence="7">Uncharacterized protein</fullName>
    </submittedName>
</protein>
<dbReference type="Pfam" id="PF01513">
    <property type="entry name" value="NAD_kinase"/>
    <property type="match status" value="1"/>
</dbReference>
<evidence type="ECO:0000313" key="7">
    <source>
        <dbReference type="EMBL" id="KIS67441.1"/>
    </source>
</evidence>
<organism evidence="7 8">
    <name type="scientific">Mycosarcoma maydis</name>
    <name type="common">Corn smut fungus</name>
    <name type="synonym">Ustilago maydis</name>
    <dbReference type="NCBI Taxonomy" id="5270"/>
    <lineage>
        <taxon>Eukaryota</taxon>
        <taxon>Fungi</taxon>
        <taxon>Dikarya</taxon>
        <taxon>Basidiomycota</taxon>
        <taxon>Ustilaginomycotina</taxon>
        <taxon>Ustilaginomycetes</taxon>
        <taxon>Ustilaginales</taxon>
        <taxon>Ustilaginaceae</taxon>
        <taxon>Mycosarcoma</taxon>
    </lineage>
</organism>
<dbReference type="GO" id="GO:0019674">
    <property type="term" value="P:NAD+ metabolic process"/>
    <property type="evidence" value="ECO:0007669"/>
    <property type="project" value="InterPro"/>
</dbReference>
<dbReference type="VEuPathDB" id="FungiDB:UMAG_04539"/>
<keyword evidence="2" id="KW-0808">Transferase</keyword>
<dbReference type="HAMAP" id="MF_00361">
    <property type="entry name" value="NAD_kinase"/>
    <property type="match status" value="1"/>
</dbReference>
<dbReference type="STRING" id="237631.A0A0D1DUK4"/>
<dbReference type="RefSeq" id="XP_011390862.1">
    <property type="nucleotide sequence ID" value="XM_011392560.1"/>
</dbReference>
<dbReference type="InterPro" id="IPR017437">
    <property type="entry name" value="ATP-NAD_kinase_PpnK-typ_C"/>
</dbReference>
<evidence type="ECO:0000313" key="8">
    <source>
        <dbReference type="Proteomes" id="UP000000561"/>
    </source>
</evidence>
<dbReference type="KEGG" id="uma:UMAG_04539"/>
<dbReference type="AlphaFoldDB" id="A0A0D1DUK4"/>
<keyword evidence="8" id="KW-1185">Reference proteome</keyword>
<accession>A0A0D1DUK4</accession>
<dbReference type="InParanoid" id="A0A0D1DUK4"/>
<dbReference type="Gene3D" id="3.40.50.10330">
    <property type="entry name" value="Probable inorganic polyphosphate/atp-NAD kinase, domain 1"/>
    <property type="match status" value="1"/>
</dbReference>
<dbReference type="InterPro" id="IPR017438">
    <property type="entry name" value="ATP-NAD_kinase_N"/>
</dbReference>
<dbReference type="GeneID" id="23564694"/>
<reference evidence="7 8" key="1">
    <citation type="journal article" date="2006" name="Nature">
        <title>Insights from the genome of the biotrophic fungal plant pathogen Ustilago maydis.</title>
        <authorList>
            <person name="Kamper J."/>
            <person name="Kahmann R."/>
            <person name="Bolker M."/>
            <person name="Ma L.J."/>
            <person name="Brefort T."/>
            <person name="Saville B.J."/>
            <person name="Banuett F."/>
            <person name="Kronstad J.W."/>
            <person name="Gold S.E."/>
            <person name="Muller O."/>
            <person name="Perlin M.H."/>
            <person name="Wosten H.A."/>
            <person name="de Vries R."/>
            <person name="Ruiz-Herrera J."/>
            <person name="Reynaga-Pena C.G."/>
            <person name="Snetselaar K."/>
            <person name="McCann M."/>
            <person name="Perez-Martin J."/>
            <person name="Feldbrugge M."/>
            <person name="Basse C.W."/>
            <person name="Steinberg G."/>
            <person name="Ibeas J.I."/>
            <person name="Holloman W."/>
            <person name="Guzman P."/>
            <person name="Farman M."/>
            <person name="Stajich J.E."/>
            <person name="Sentandreu R."/>
            <person name="Gonzalez-Prieto J.M."/>
            <person name="Kennell J.C."/>
            <person name="Molina L."/>
            <person name="Schirawski J."/>
            <person name="Mendoza-Mendoza A."/>
            <person name="Greilinger D."/>
            <person name="Munch K."/>
            <person name="Rossel N."/>
            <person name="Scherer M."/>
            <person name="Vranes M."/>
            <person name="Ladendorf O."/>
            <person name="Vincon V."/>
            <person name="Fuchs U."/>
            <person name="Sandrock B."/>
            <person name="Meng S."/>
            <person name="Ho E.C."/>
            <person name="Cahill M.J."/>
            <person name="Boyce K.J."/>
            <person name="Klose J."/>
            <person name="Klosterman S.J."/>
            <person name="Deelstra H.J."/>
            <person name="Ortiz-Castellanos L."/>
            <person name="Li W."/>
            <person name="Sanchez-Alonso P."/>
            <person name="Schreier P.H."/>
            <person name="Hauser-Hahn I."/>
            <person name="Vaupel M."/>
            <person name="Koopmann E."/>
            <person name="Friedrich G."/>
            <person name="Voss H."/>
            <person name="Schluter T."/>
            <person name="Margolis J."/>
            <person name="Platt D."/>
            <person name="Swimmer C."/>
            <person name="Gnirke A."/>
            <person name="Chen F."/>
            <person name="Vysotskaia V."/>
            <person name="Mannhaupt G."/>
            <person name="Guldener U."/>
            <person name="Munsterkotter M."/>
            <person name="Haase D."/>
            <person name="Oesterheld M."/>
            <person name="Mewes H.W."/>
            <person name="Mauceli E.W."/>
            <person name="DeCaprio D."/>
            <person name="Wade C.M."/>
            <person name="Butler J."/>
            <person name="Young S."/>
            <person name="Jaffe D.B."/>
            <person name="Calvo S."/>
            <person name="Nusbaum C."/>
            <person name="Galagan J."/>
            <person name="Birren B.W."/>
        </authorList>
    </citation>
    <scope>NUCLEOTIDE SEQUENCE [LARGE SCALE GENOMIC DNA]</scope>
    <source>
        <strain evidence="8">DSM 14603 / FGSC 9021 / UM521</strain>
    </source>
</reference>
<dbReference type="InterPro" id="IPR002504">
    <property type="entry name" value="NADK"/>
</dbReference>